<dbReference type="InterPro" id="IPR008271">
    <property type="entry name" value="Ser/Thr_kinase_AS"/>
</dbReference>
<dbReference type="AlphaFoldDB" id="A0A8E0VP21"/>
<sequence>MATSGLPKFSDLYELKEELGRGAFSIVRRCIQLSTGLEFASKIINTKRLSSRVVTLSRLPNGAEKVPERTSGTMRNPDMQKLEREARICRLLKHPNIVRLHDSIQDEGFHYLVFDLVTGGELFEDIVAREFYSEADASNCMQQIIESVNYCHQNNIVHRDLKPENLLLASKSKGAAVKLADFGLAIEVQNEQPAWFGFAGTPGYLSPEVLRKEPYGKAVDIWACGKRPLIVLVKSLTPRLLTTFPLAVFPHVLGVILYILLVGYPPFWDEDQNRLYSQIKTGAYDVSNHFHSESLCVHHSPHTYWNQTHARLFAGRALRFLTFQICS</sequence>
<comment type="caution">
    <text evidence="3">The sequence shown here is derived from an EMBL/GenBank/DDBJ whole genome shotgun (WGS) entry which is preliminary data.</text>
</comment>
<gene>
    <name evidence="3" type="ORF">FBUS_08857</name>
</gene>
<reference evidence="3" key="1">
    <citation type="submission" date="2019-05" db="EMBL/GenBank/DDBJ databases">
        <title>Annotation for the trematode Fasciolopsis buski.</title>
        <authorList>
            <person name="Choi Y.-J."/>
        </authorList>
    </citation>
    <scope>NUCLEOTIDE SEQUENCE</scope>
    <source>
        <strain evidence="3">HT</strain>
        <tissue evidence="3">Whole worm</tissue>
    </source>
</reference>
<accession>A0A8E0VP21</accession>
<organism evidence="3 4">
    <name type="scientific">Fasciolopsis buskii</name>
    <dbReference type="NCBI Taxonomy" id="27845"/>
    <lineage>
        <taxon>Eukaryota</taxon>
        <taxon>Metazoa</taxon>
        <taxon>Spiralia</taxon>
        <taxon>Lophotrochozoa</taxon>
        <taxon>Platyhelminthes</taxon>
        <taxon>Trematoda</taxon>
        <taxon>Digenea</taxon>
        <taxon>Plagiorchiida</taxon>
        <taxon>Echinostomata</taxon>
        <taxon>Echinostomatoidea</taxon>
        <taxon>Fasciolidae</taxon>
        <taxon>Fasciolopsis</taxon>
    </lineage>
</organism>
<dbReference type="Proteomes" id="UP000728185">
    <property type="component" value="Unassembled WGS sequence"/>
</dbReference>
<keyword evidence="1" id="KW-1133">Transmembrane helix</keyword>
<dbReference type="PROSITE" id="PS00108">
    <property type="entry name" value="PROTEIN_KINASE_ST"/>
    <property type="match status" value="1"/>
</dbReference>
<dbReference type="GO" id="GO:0004672">
    <property type="term" value="F:protein kinase activity"/>
    <property type="evidence" value="ECO:0007669"/>
    <property type="project" value="InterPro"/>
</dbReference>
<protein>
    <submittedName>
        <fullName evidence="3">Calcium/calmodulin-dependent protein kinase type II alpha chain</fullName>
    </submittedName>
</protein>
<dbReference type="GO" id="GO:0005524">
    <property type="term" value="F:ATP binding"/>
    <property type="evidence" value="ECO:0007669"/>
    <property type="project" value="InterPro"/>
</dbReference>
<dbReference type="SUPFAM" id="SSF56112">
    <property type="entry name" value="Protein kinase-like (PK-like)"/>
    <property type="match status" value="2"/>
</dbReference>
<keyword evidence="1" id="KW-0472">Membrane</keyword>
<feature type="domain" description="Protein kinase" evidence="2">
    <location>
        <begin position="13"/>
        <end position="327"/>
    </location>
</feature>
<dbReference type="Pfam" id="PF00069">
    <property type="entry name" value="Pkinase"/>
    <property type="match status" value="1"/>
</dbReference>
<evidence type="ECO:0000259" key="2">
    <source>
        <dbReference type="PROSITE" id="PS50011"/>
    </source>
</evidence>
<dbReference type="SMART" id="SM00220">
    <property type="entry name" value="S_TKc"/>
    <property type="match status" value="1"/>
</dbReference>
<keyword evidence="4" id="KW-1185">Reference proteome</keyword>
<keyword evidence="1" id="KW-0812">Transmembrane</keyword>
<name>A0A8E0VP21_9TREM</name>
<evidence type="ECO:0000313" key="3">
    <source>
        <dbReference type="EMBL" id="KAA0199641.1"/>
    </source>
</evidence>
<dbReference type="InterPro" id="IPR000719">
    <property type="entry name" value="Prot_kinase_dom"/>
</dbReference>
<evidence type="ECO:0000256" key="1">
    <source>
        <dbReference type="SAM" id="Phobius"/>
    </source>
</evidence>
<keyword evidence="3" id="KW-0418">Kinase</keyword>
<dbReference type="Gene3D" id="1.10.510.10">
    <property type="entry name" value="Transferase(Phosphotransferase) domain 1"/>
    <property type="match status" value="1"/>
</dbReference>
<feature type="transmembrane region" description="Helical" evidence="1">
    <location>
        <begin position="244"/>
        <end position="264"/>
    </location>
</feature>
<dbReference type="OrthoDB" id="442176at2759"/>
<dbReference type="InterPro" id="IPR011009">
    <property type="entry name" value="Kinase-like_dom_sf"/>
</dbReference>
<proteinExistence type="predicted"/>
<evidence type="ECO:0000313" key="4">
    <source>
        <dbReference type="Proteomes" id="UP000728185"/>
    </source>
</evidence>
<dbReference type="FunFam" id="3.30.200.20:FF:000051">
    <property type="entry name" value="Peripheral plasma membrane protein CASK isoform B"/>
    <property type="match status" value="1"/>
</dbReference>
<dbReference type="EMBL" id="LUCM01001018">
    <property type="protein sequence ID" value="KAA0199641.1"/>
    <property type="molecule type" value="Genomic_DNA"/>
</dbReference>
<dbReference type="PANTHER" id="PTHR24347">
    <property type="entry name" value="SERINE/THREONINE-PROTEIN KINASE"/>
    <property type="match status" value="1"/>
</dbReference>
<dbReference type="Gene3D" id="3.30.200.20">
    <property type="entry name" value="Phosphorylase Kinase, domain 1"/>
    <property type="match status" value="2"/>
</dbReference>
<dbReference type="PROSITE" id="PS50011">
    <property type="entry name" value="PROTEIN_KINASE_DOM"/>
    <property type="match status" value="1"/>
</dbReference>
<keyword evidence="3" id="KW-0808">Transferase</keyword>